<dbReference type="OrthoDB" id="3026661at2759"/>
<organism evidence="1 2">
    <name type="scientific">Tetrapyrgos nigripes</name>
    <dbReference type="NCBI Taxonomy" id="182062"/>
    <lineage>
        <taxon>Eukaryota</taxon>
        <taxon>Fungi</taxon>
        <taxon>Dikarya</taxon>
        <taxon>Basidiomycota</taxon>
        <taxon>Agaricomycotina</taxon>
        <taxon>Agaricomycetes</taxon>
        <taxon>Agaricomycetidae</taxon>
        <taxon>Agaricales</taxon>
        <taxon>Marasmiineae</taxon>
        <taxon>Marasmiaceae</taxon>
        <taxon>Tetrapyrgos</taxon>
    </lineage>
</organism>
<dbReference type="SUPFAM" id="SSF54928">
    <property type="entry name" value="RNA-binding domain, RBD"/>
    <property type="match status" value="2"/>
</dbReference>
<dbReference type="InterPro" id="IPR035979">
    <property type="entry name" value="RBD_domain_sf"/>
</dbReference>
<dbReference type="GO" id="GO:0003676">
    <property type="term" value="F:nucleic acid binding"/>
    <property type="evidence" value="ECO:0007669"/>
    <property type="project" value="InterPro"/>
</dbReference>
<dbReference type="InterPro" id="IPR012677">
    <property type="entry name" value="Nucleotide-bd_a/b_plait_sf"/>
</dbReference>
<proteinExistence type="predicted"/>
<keyword evidence="2" id="KW-1185">Reference proteome</keyword>
<name>A0A8H5D4J0_9AGAR</name>
<sequence>MSFLTRYTHSSLLSTFSNSARCLRQRSDIGLLPSRVILVRNFPPKSTVADFLALKGTSHPIESIITTGLRKNTVEICYLEAASAKCTWYNGRNNLMLDGQPLSIRFQPPRRLPVEVVAAIGLYGASRGVVFRSFRGLTKKKLEEDMTRRFGKLERIWVQQEQDFGIVTFLQLQDAIKAKKTLQDEGWLVNFWESLLPQPTKTIRRADPELARHGVLLEGLRDPTPRSVLRHLNDILHFRNGDPIRIDAKDKGAILIFNSPLNAKRICEFYKPPPGVHMELIDTNPPSRRECAAVQVGASRTVVIEGYKKSAQITFDRVHEDFSKFGEIFYVYINPAKAHARVVFTNLASSLKAIEHIHENCQEYEIYHGAHITYARLLNEKEKISPLRPIVIRPALSDKSSSHLIKSAPSTKDFERTSNPRNALMDPDAEVEFDHWHFIDCSPDLGEVDWVEHRDEATGRTRLDVSPRRKEQ</sequence>
<dbReference type="Proteomes" id="UP000559256">
    <property type="component" value="Unassembled WGS sequence"/>
</dbReference>
<evidence type="ECO:0000313" key="2">
    <source>
        <dbReference type="Proteomes" id="UP000559256"/>
    </source>
</evidence>
<evidence type="ECO:0000313" key="1">
    <source>
        <dbReference type="EMBL" id="KAF5352132.1"/>
    </source>
</evidence>
<protein>
    <recommendedName>
        <fullName evidence="3">RRM domain-containing protein</fullName>
    </recommendedName>
</protein>
<dbReference type="EMBL" id="JAACJM010000067">
    <property type="protein sequence ID" value="KAF5352132.1"/>
    <property type="molecule type" value="Genomic_DNA"/>
</dbReference>
<evidence type="ECO:0008006" key="3">
    <source>
        <dbReference type="Google" id="ProtNLM"/>
    </source>
</evidence>
<gene>
    <name evidence="1" type="ORF">D9758_009214</name>
</gene>
<dbReference type="AlphaFoldDB" id="A0A8H5D4J0"/>
<reference evidence="1 2" key="1">
    <citation type="journal article" date="2020" name="ISME J.">
        <title>Uncovering the hidden diversity of litter-decomposition mechanisms in mushroom-forming fungi.</title>
        <authorList>
            <person name="Floudas D."/>
            <person name="Bentzer J."/>
            <person name="Ahren D."/>
            <person name="Johansson T."/>
            <person name="Persson P."/>
            <person name="Tunlid A."/>
        </authorList>
    </citation>
    <scope>NUCLEOTIDE SEQUENCE [LARGE SCALE GENOMIC DNA]</scope>
    <source>
        <strain evidence="1 2">CBS 291.85</strain>
    </source>
</reference>
<dbReference type="Gene3D" id="3.30.70.330">
    <property type="match status" value="1"/>
</dbReference>
<accession>A0A8H5D4J0</accession>
<comment type="caution">
    <text evidence="1">The sequence shown here is derived from an EMBL/GenBank/DDBJ whole genome shotgun (WGS) entry which is preliminary data.</text>
</comment>